<proteinExistence type="predicted"/>
<dbReference type="OrthoDB" id="3145912at2759"/>
<dbReference type="AlphaFoldDB" id="J0LK72"/>
<evidence type="ECO:0000313" key="2">
    <source>
        <dbReference type="Proteomes" id="UP000006514"/>
    </source>
</evidence>
<organism evidence="1 2">
    <name type="scientific">Auricularia subglabra (strain TFB-10046 / SS5)</name>
    <name type="common">White-rot fungus</name>
    <name type="synonym">Auricularia delicata (strain TFB10046)</name>
    <dbReference type="NCBI Taxonomy" id="717982"/>
    <lineage>
        <taxon>Eukaryota</taxon>
        <taxon>Fungi</taxon>
        <taxon>Dikarya</taxon>
        <taxon>Basidiomycota</taxon>
        <taxon>Agaricomycotina</taxon>
        <taxon>Agaricomycetes</taxon>
        <taxon>Auriculariales</taxon>
        <taxon>Auriculariaceae</taxon>
        <taxon>Auricularia</taxon>
    </lineage>
</organism>
<dbReference type="Proteomes" id="UP000006514">
    <property type="component" value="Unassembled WGS sequence"/>
</dbReference>
<protein>
    <recommendedName>
        <fullName evidence="3">F-box domain-containing protein</fullName>
    </recommendedName>
</protein>
<gene>
    <name evidence="1" type="ORF">AURDEDRAFT_186540</name>
</gene>
<dbReference type="KEGG" id="adl:AURDEDRAFT_186540"/>
<sequence length="265" mass="29157">MLHDLPVELVRSVFEHAAARDAKDACALALVSHAVHEWMQPVLLHTVHLRSVPQAARFFALLHARAGDAAYFRNVRTLVIACPTSLGWFRGAEHALDYVSTDTKTGARSLFLTVASIERLLAAFPALDHFGAPRTLLDTLVLFPTFRPRTLSLDSVANTAAWPPALRAHVTCLHLDLTGSSATRPCIDLSHFGALADIVLHLSQTREQLEVWTCHNIVTGILRHASLKSLTAHVAAGRDFDVLALTLQAIRDPRLRILRDDAETK</sequence>
<dbReference type="InParanoid" id="J0LK72"/>
<evidence type="ECO:0008006" key="3">
    <source>
        <dbReference type="Google" id="ProtNLM"/>
    </source>
</evidence>
<evidence type="ECO:0000313" key="1">
    <source>
        <dbReference type="EMBL" id="EJD41353.1"/>
    </source>
</evidence>
<accession>J0LK72</accession>
<reference evidence="2" key="1">
    <citation type="journal article" date="2012" name="Science">
        <title>The Paleozoic origin of enzymatic lignin decomposition reconstructed from 31 fungal genomes.</title>
        <authorList>
            <person name="Floudas D."/>
            <person name="Binder M."/>
            <person name="Riley R."/>
            <person name="Barry K."/>
            <person name="Blanchette R.A."/>
            <person name="Henrissat B."/>
            <person name="Martinez A.T."/>
            <person name="Otillar R."/>
            <person name="Spatafora J.W."/>
            <person name="Yadav J.S."/>
            <person name="Aerts A."/>
            <person name="Benoit I."/>
            <person name="Boyd A."/>
            <person name="Carlson A."/>
            <person name="Copeland A."/>
            <person name="Coutinho P.M."/>
            <person name="de Vries R.P."/>
            <person name="Ferreira P."/>
            <person name="Findley K."/>
            <person name="Foster B."/>
            <person name="Gaskell J."/>
            <person name="Glotzer D."/>
            <person name="Gorecki P."/>
            <person name="Heitman J."/>
            <person name="Hesse C."/>
            <person name="Hori C."/>
            <person name="Igarashi K."/>
            <person name="Jurgens J.A."/>
            <person name="Kallen N."/>
            <person name="Kersten P."/>
            <person name="Kohler A."/>
            <person name="Kuees U."/>
            <person name="Kumar T.K.A."/>
            <person name="Kuo A."/>
            <person name="LaButti K."/>
            <person name="Larrondo L.F."/>
            <person name="Lindquist E."/>
            <person name="Ling A."/>
            <person name="Lombard V."/>
            <person name="Lucas S."/>
            <person name="Lundell T."/>
            <person name="Martin R."/>
            <person name="McLaughlin D.J."/>
            <person name="Morgenstern I."/>
            <person name="Morin E."/>
            <person name="Murat C."/>
            <person name="Nagy L.G."/>
            <person name="Nolan M."/>
            <person name="Ohm R.A."/>
            <person name="Patyshakuliyeva A."/>
            <person name="Rokas A."/>
            <person name="Ruiz-Duenas F.J."/>
            <person name="Sabat G."/>
            <person name="Salamov A."/>
            <person name="Samejima M."/>
            <person name="Schmutz J."/>
            <person name="Slot J.C."/>
            <person name="St John F."/>
            <person name="Stenlid J."/>
            <person name="Sun H."/>
            <person name="Sun S."/>
            <person name="Syed K."/>
            <person name="Tsang A."/>
            <person name="Wiebenga A."/>
            <person name="Young D."/>
            <person name="Pisabarro A."/>
            <person name="Eastwood D.C."/>
            <person name="Martin F."/>
            <person name="Cullen D."/>
            <person name="Grigoriev I.V."/>
            <person name="Hibbett D.S."/>
        </authorList>
    </citation>
    <scope>NUCLEOTIDE SEQUENCE [LARGE SCALE GENOMIC DNA]</scope>
    <source>
        <strain evidence="2">TFB10046</strain>
    </source>
</reference>
<name>J0LK72_AURST</name>
<keyword evidence="2" id="KW-1185">Reference proteome</keyword>
<dbReference type="EMBL" id="JH687793">
    <property type="protein sequence ID" value="EJD41353.1"/>
    <property type="molecule type" value="Genomic_DNA"/>
</dbReference>